<keyword evidence="2" id="KW-1185">Reference proteome</keyword>
<proteinExistence type="predicted"/>
<dbReference type="Proteomes" id="UP000237271">
    <property type="component" value="Unassembled WGS sequence"/>
</dbReference>
<accession>A0A2P4X7I3</accession>
<dbReference type="AlphaFoldDB" id="A0A2P4X7I3"/>
<dbReference type="EMBL" id="NCKW01015945">
    <property type="protein sequence ID" value="POM61508.1"/>
    <property type="molecule type" value="Genomic_DNA"/>
</dbReference>
<gene>
    <name evidence="1" type="ORF">PHPALM_29459</name>
</gene>
<protein>
    <submittedName>
        <fullName evidence="1">Uncharacterized protein</fullName>
    </submittedName>
</protein>
<name>A0A2P4X7I3_9STRA</name>
<comment type="caution">
    <text evidence="1">The sequence shown here is derived from an EMBL/GenBank/DDBJ whole genome shotgun (WGS) entry which is preliminary data.</text>
</comment>
<evidence type="ECO:0000313" key="2">
    <source>
        <dbReference type="Proteomes" id="UP000237271"/>
    </source>
</evidence>
<reference evidence="1 2" key="1">
    <citation type="journal article" date="2017" name="Genome Biol. Evol.">
        <title>Phytophthora megakarya and P. palmivora, closely related causal agents of cacao black pod rot, underwent increases in genome sizes and gene numbers by different mechanisms.</title>
        <authorList>
            <person name="Ali S.S."/>
            <person name="Shao J."/>
            <person name="Lary D.J."/>
            <person name="Kronmiller B."/>
            <person name="Shen D."/>
            <person name="Strem M.D."/>
            <person name="Amoako-Attah I."/>
            <person name="Akrofi A.Y."/>
            <person name="Begoude B.A."/>
            <person name="Ten Hoopen G.M."/>
            <person name="Coulibaly K."/>
            <person name="Kebe B.I."/>
            <person name="Melnick R.L."/>
            <person name="Guiltinan M.J."/>
            <person name="Tyler B.M."/>
            <person name="Meinhardt L.W."/>
            <person name="Bailey B.A."/>
        </authorList>
    </citation>
    <scope>NUCLEOTIDE SEQUENCE [LARGE SCALE GENOMIC DNA]</scope>
    <source>
        <strain evidence="2">sbr112.9</strain>
    </source>
</reference>
<sequence length="69" mass="7597">MHVLPLILTTVVAFVTISDVMKRHLKNEEVVVEEVEVEVEEAEAVEEVEGVVAVEGVELPLEAVDTIDQ</sequence>
<evidence type="ECO:0000313" key="1">
    <source>
        <dbReference type="EMBL" id="POM61508.1"/>
    </source>
</evidence>
<organism evidence="1 2">
    <name type="scientific">Phytophthora palmivora</name>
    <dbReference type="NCBI Taxonomy" id="4796"/>
    <lineage>
        <taxon>Eukaryota</taxon>
        <taxon>Sar</taxon>
        <taxon>Stramenopiles</taxon>
        <taxon>Oomycota</taxon>
        <taxon>Peronosporomycetes</taxon>
        <taxon>Peronosporales</taxon>
        <taxon>Peronosporaceae</taxon>
        <taxon>Phytophthora</taxon>
    </lineage>
</organism>